<comment type="caution">
    <text evidence="1">The sequence shown here is derived from an EMBL/GenBank/DDBJ whole genome shotgun (WGS) entry which is preliminary data.</text>
</comment>
<organism evidence="1 2">
    <name type="scientific">Aquatica leii</name>
    <dbReference type="NCBI Taxonomy" id="1421715"/>
    <lineage>
        <taxon>Eukaryota</taxon>
        <taxon>Metazoa</taxon>
        <taxon>Ecdysozoa</taxon>
        <taxon>Arthropoda</taxon>
        <taxon>Hexapoda</taxon>
        <taxon>Insecta</taxon>
        <taxon>Pterygota</taxon>
        <taxon>Neoptera</taxon>
        <taxon>Endopterygota</taxon>
        <taxon>Coleoptera</taxon>
        <taxon>Polyphaga</taxon>
        <taxon>Elateriformia</taxon>
        <taxon>Elateroidea</taxon>
        <taxon>Lampyridae</taxon>
        <taxon>Luciolinae</taxon>
        <taxon>Aquatica</taxon>
    </lineage>
</organism>
<dbReference type="PANTHER" id="PTHR10773">
    <property type="entry name" value="DNA-DIRECTED RNA POLYMERASES I, II, AND III SUBUNIT RPABC2"/>
    <property type="match status" value="1"/>
</dbReference>
<sequence length="153" mass="17945">MDQLIIVDLYFENSDDSVRDRDYHIISPLNSRLSNEADTATEAVRTLSVSDKRGIAGGHNKMTKHQRSCVINHINKFPRYKFHYCKAHRNEQKFLPVGTTLSLMYKLYNEENLKNDCVRFSSYRKIFLTEFNHKTKAPQKDTCNKYDTFQAKS</sequence>
<protein>
    <submittedName>
        <fullName evidence="1">Uncharacterized protein</fullName>
    </submittedName>
</protein>
<dbReference type="Proteomes" id="UP001353858">
    <property type="component" value="Unassembled WGS sequence"/>
</dbReference>
<dbReference type="PANTHER" id="PTHR10773:SF19">
    <property type="match status" value="1"/>
</dbReference>
<evidence type="ECO:0000313" key="2">
    <source>
        <dbReference type="Proteomes" id="UP001353858"/>
    </source>
</evidence>
<proteinExistence type="predicted"/>
<gene>
    <name evidence="1" type="ORF">RN001_004729</name>
</gene>
<reference evidence="2" key="1">
    <citation type="submission" date="2023-01" db="EMBL/GenBank/DDBJ databases">
        <title>Key to firefly adult light organ development and bioluminescence: homeobox transcription factors regulate luciferase expression and transportation to peroxisome.</title>
        <authorList>
            <person name="Fu X."/>
        </authorList>
    </citation>
    <scope>NUCLEOTIDE SEQUENCE [LARGE SCALE GENOMIC DNA]</scope>
</reference>
<dbReference type="AlphaFoldDB" id="A0AAN7P5Q6"/>
<name>A0AAN7P5Q6_9COLE</name>
<accession>A0AAN7P5Q6</accession>
<keyword evidence="2" id="KW-1185">Reference proteome</keyword>
<dbReference type="EMBL" id="JARPUR010000002">
    <property type="protein sequence ID" value="KAK4881410.1"/>
    <property type="molecule type" value="Genomic_DNA"/>
</dbReference>
<evidence type="ECO:0000313" key="1">
    <source>
        <dbReference type="EMBL" id="KAK4881410.1"/>
    </source>
</evidence>